<evidence type="ECO:0000256" key="2">
    <source>
        <dbReference type="ARBA" id="ARBA00001946"/>
    </source>
</evidence>
<evidence type="ECO:0000256" key="3">
    <source>
        <dbReference type="ARBA" id="ARBA00005582"/>
    </source>
</evidence>
<dbReference type="InterPro" id="IPR015797">
    <property type="entry name" value="NUDIX_hydrolase-like_dom_sf"/>
</dbReference>
<comment type="similarity">
    <text evidence="3 8">Belongs to the Nudix hydrolase family.</text>
</comment>
<dbReference type="OrthoDB" id="9804442at2"/>
<feature type="domain" description="Nudix hydrolase" evidence="9">
    <location>
        <begin position="38"/>
        <end position="173"/>
    </location>
</feature>
<dbReference type="GO" id="GO:0046872">
    <property type="term" value="F:metal ion binding"/>
    <property type="evidence" value="ECO:0007669"/>
    <property type="project" value="UniProtKB-KW"/>
</dbReference>
<gene>
    <name evidence="10" type="ORF">D5H75_34410</name>
</gene>
<dbReference type="InterPro" id="IPR000086">
    <property type="entry name" value="NUDIX_hydrolase_dom"/>
</dbReference>
<evidence type="ECO:0000313" key="10">
    <source>
        <dbReference type="EMBL" id="RJL23065.1"/>
    </source>
</evidence>
<dbReference type="InterPro" id="IPR020476">
    <property type="entry name" value="Nudix_hydrolase"/>
</dbReference>
<evidence type="ECO:0000256" key="4">
    <source>
        <dbReference type="ARBA" id="ARBA00022723"/>
    </source>
</evidence>
<keyword evidence="7" id="KW-0464">Manganese</keyword>
<organism evidence="10 11">
    <name type="scientific">Bailinhaonella thermotolerans</name>
    <dbReference type="NCBI Taxonomy" id="1070861"/>
    <lineage>
        <taxon>Bacteria</taxon>
        <taxon>Bacillati</taxon>
        <taxon>Actinomycetota</taxon>
        <taxon>Actinomycetes</taxon>
        <taxon>Streptosporangiales</taxon>
        <taxon>Streptosporangiaceae</taxon>
        <taxon>Bailinhaonella</taxon>
    </lineage>
</organism>
<dbReference type="PRINTS" id="PR00502">
    <property type="entry name" value="NUDIXFAMILY"/>
</dbReference>
<dbReference type="PROSITE" id="PS51462">
    <property type="entry name" value="NUDIX"/>
    <property type="match status" value="1"/>
</dbReference>
<name>A0A3A4A3N5_9ACTN</name>
<evidence type="ECO:0000256" key="7">
    <source>
        <dbReference type="ARBA" id="ARBA00023211"/>
    </source>
</evidence>
<protein>
    <submittedName>
        <fullName evidence="10">CoA pyrophosphatase</fullName>
    </submittedName>
</protein>
<keyword evidence="6" id="KW-0460">Magnesium</keyword>
<evidence type="ECO:0000259" key="9">
    <source>
        <dbReference type="PROSITE" id="PS51462"/>
    </source>
</evidence>
<accession>A0A3A4A3N5</accession>
<evidence type="ECO:0000256" key="1">
    <source>
        <dbReference type="ARBA" id="ARBA00001936"/>
    </source>
</evidence>
<dbReference type="InterPro" id="IPR020084">
    <property type="entry name" value="NUDIX_hydrolase_CS"/>
</dbReference>
<dbReference type="GO" id="GO:0010945">
    <property type="term" value="F:coenzyme A diphosphatase activity"/>
    <property type="evidence" value="ECO:0007669"/>
    <property type="project" value="InterPro"/>
</dbReference>
<reference evidence="10 11" key="1">
    <citation type="submission" date="2018-09" db="EMBL/GenBank/DDBJ databases">
        <title>YIM 75507 draft genome.</title>
        <authorList>
            <person name="Tang S."/>
            <person name="Feng Y."/>
        </authorList>
    </citation>
    <scope>NUCLEOTIDE SEQUENCE [LARGE SCALE GENOMIC DNA]</scope>
    <source>
        <strain evidence="10 11">YIM 75507</strain>
    </source>
</reference>
<dbReference type="PANTHER" id="PTHR12992:SF11">
    <property type="entry name" value="MITOCHONDRIAL COENZYME A DIPHOSPHATASE NUDT8"/>
    <property type="match status" value="1"/>
</dbReference>
<keyword evidence="5 8" id="KW-0378">Hydrolase</keyword>
<evidence type="ECO:0000256" key="6">
    <source>
        <dbReference type="ARBA" id="ARBA00022842"/>
    </source>
</evidence>
<sequence>MDAGLAELRERIAANLTAFPRRAVRHEPAGGAGVGGGLRRAAVVVLVFADTGVPCVLLLRRGPGGRNAGQWALPGGRLEPGEDEVTAALRELREETGAVLAPADVAGLLDDYVTDSGFVITPVVAVRPGPIELRPDPVEVASLHPVPLDRLLAPGVPRWHDAGDGRPLLQMPLGPGILVHAPTGALLYQFREAALLGRPTRVHDTAQPDWTRD</sequence>
<comment type="cofactor">
    <cofactor evidence="2">
        <name>Mg(2+)</name>
        <dbReference type="ChEBI" id="CHEBI:18420"/>
    </cofactor>
</comment>
<evidence type="ECO:0000256" key="5">
    <source>
        <dbReference type="ARBA" id="ARBA00022801"/>
    </source>
</evidence>
<proteinExistence type="inferred from homology"/>
<dbReference type="CDD" id="cd03426">
    <property type="entry name" value="NUDIX_CoAse_Nudt7"/>
    <property type="match status" value="1"/>
</dbReference>
<dbReference type="EMBL" id="QZEY01000020">
    <property type="protein sequence ID" value="RJL23065.1"/>
    <property type="molecule type" value="Genomic_DNA"/>
</dbReference>
<dbReference type="AlphaFoldDB" id="A0A3A4A3N5"/>
<evidence type="ECO:0000313" key="11">
    <source>
        <dbReference type="Proteomes" id="UP000265768"/>
    </source>
</evidence>
<dbReference type="PANTHER" id="PTHR12992">
    <property type="entry name" value="NUDIX HYDROLASE"/>
    <property type="match status" value="1"/>
</dbReference>
<evidence type="ECO:0000256" key="8">
    <source>
        <dbReference type="RuleBase" id="RU003476"/>
    </source>
</evidence>
<comment type="cofactor">
    <cofactor evidence="1">
        <name>Mn(2+)</name>
        <dbReference type="ChEBI" id="CHEBI:29035"/>
    </cofactor>
</comment>
<dbReference type="InterPro" id="IPR045121">
    <property type="entry name" value="CoAse"/>
</dbReference>
<keyword evidence="4" id="KW-0479">Metal-binding</keyword>
<dbReference type="Gene3D" id="3.90.79.10">
    <property type="entry name" value="Nucleoside Triphosphate Pyrophosphohydrolase"/>
    <property type="match status" value="1"/>
</dbReference>
<dbReference type="Proteomes" id="UP000265768">
    <property type="component" value="Unassembled WGS sequence"/>
</dbReference>
<comment type="caution">
    <text evidence="10">The sequence shown here is derived from an EMBL/GenBank/DDBJ whole genome shotgun (WGS) entry which is preliminary data.</text>
</comment>
<dbReference type="SUPFAM" id="SSF55811">
    <property type="entry name" value="Nudix"/>
    <property type="match status" value="1"/>
</dbReference>
<dbReference type="Pfam" id="PF00293">
    <property type="entry name" value="NUDIX"/>
    <property type="match status" value="1"/>
</dbReference>
<dbReference type="PROSITE" id="PS00893">
    <property type="entry name" value="NUDIX_BOX"/>
    <property type="match status" value="1"/>
</dbReference>
<dbReference type="RefSeq" id="WP_119930763.1">
    <property type="nucleotide sequence ID" value="NZ_QZEY01000020.1"/>
</dbReference>
<keyword evidence="11" id="KW-1185">Reference proteome</keyword>